<dbReference type="GO" id="GO:0016020">
    <property type="term" value="C:membrane"/>
    <property type="evidence" value="ECO:0007669"/>
    <property type="project" value="InterPro"/>
</dbReference>
<dbReference type="GO" id="GO:0006814">
    <property type="term" value="P:sodium ion transport"/>
    <property type="evidence" value="ECO:0007669"/>
    <property type="project" value="InterPro"/>
</dbReference>
<keyword evidence="2" id="KW-1185">Reference proteome</keyword>
<dbReference type="EMBL" id="CP014579">
    <property type="protein sequence ID" value="ANB76086.1"/>
    <property type="molecule type" value="Genomic_DNA"/>
</dbReference>
<name>A0A160FTF2_9BURK</name>
<organism evidence="1 2">
    <name type="scientific">Paraburkholderia phytofirmans OLGA172</name>
    <dbReference type="NCBI Taxonomy" id="1417228"/>
    <lineage>
        <taxon>Bacteria</taxon>
        <taxon>Pseudomonadati</taxon>
        <taxon>Pseudomonadota</taxon>
        <taxon>Betaproteobacteria</taxon>
        <taxon>Burkholderiales</taxon>
        <taxon>Burkholderiaceae</taxon>
        <taxon>Paraburkholderia</taxon>
    </lineage>
</organism>
<sequence>MRRQRTGIVIDNAIREAAGGISDFLRLESAGRLLLMATEVLALVCSNSPLRHAYDDLLKIPVEVRFGSLAVAKPLLYSASS</sequence>
<protein>
    <submittedName>
        <fullName evidence="1">Uncharacterized protein</fullName>
    </submittedName>
</protein>
<evidence type="ECO:0000313" key="2">
    <source>
        <dbReference type="Proteomes" id="UP000076852"/>
    </source>
</evidence>
<dbReference type="KEGG" id="buz:AYM40_27810"/>
<dbReference type="STRING" id="1804984.AYM40_27810"/>
<evidence type="ECO:0000313" key="1">
    <source>
        <dbReference type="EMBL" id="ANB76086.1"/>
    </source>
</evidence>
<dbReference type="RefSeq" id="WP_063499338.1">
    <property type="nucleotide sequence ID" value="NZ_CP014579.1"/>
</dbReference>
<reference evidence="1 2" key="1">
    <citation type="journal article" date="2016" name="Gene">
        <title>PacBio SMRT assembly of a complex multi-replicon genome reveals chlorocatechol degradative operon in a region of genome plasticity.</title>
        <authorList>
            <person name="Ricker N."/>
            <person name="Shen S.Y."/>
            <person name="Goordial J."/>
            <person name="Jin S."/>
            <person name="Fulthorpe R.R."/>
        </authorList>
    </citation>
    <scope>NUCLEOTIDE SEQUENCE [LARGE SCALE GENOMIC DNA]</scope>
    <source>
        <strain evidence="1 2">OLGA172</strain>
    </source>
</reference>
<dbReference type="Proteomes" id="UP000076852">
    <property type="component" value="Chromosome 2"/>
</dbReference>
<dbReference type="InterPro" id="IPR004670">
    <property type="entry name" value="NhaA"/>
</dbReference>
<proteinExistence type="predicted"/>
<dbReference type="GO" id="GO:0006885">
    <property type="term" value="P:regulation of pH"/>
    <property type="evidence" value="ECO:0007669"/>
    <property type="project" value="InterPro"/>
</dbReference>
<gene>
    <name evidence="1" type="ORF">AYM40_27810</name>
</gene>
<dbReference type="AlphaFoldDB" id="A0A160FTF2"/>
<dbReference type="Gene3D" id="1.20.1530.10">
    <property type="entry name" value="Na+/H+ antiporter like domain"/>
    <property type="match status" value="1"/>
</dbReference>
<dbReference type="Pfam" id="PF06965">
    <property type="entry name" value="Na_H_antiport_1"/>
    <property type="match status" value="1"/>
</dbReference>
<accession>A0A160FTF2</accession>
<dbReference type="InterPro" id="IPR023171">
    <property type="entry name" value="Na/H_antiporter_dom_sf"/>
</dbReference>